<dbReference type="AlphaFoldDB" id="G0TVS1"/>
<dbReference type="SMART" id="SM00320">
    <property type="entry name" value="WD40"/>
    <property type="match status" value="4"/>
</dbReference>
<dbReference type="GO" id="GO:0036064">
    <property type="term" value="C:ciliary basal body"/>
    <property type="evidence" value="ECO:0007669"/>
    <property type="project" value="TreeGrafter"/>
</dbReference>
<dbReference type="Pfam" id="PF24797">
    <property type="entry name" value="Beta-prop_WDR35_TULP_N"/>
    <property type="match status" value="1"/>
</dbReference>
<accession>G0TVS1</accession>
<evidence type="ECO:0000256" key="3">
    <source>
        <dbReference type="ARBA" id="ARBA00022574"/>
    </source>
</evidence>
<dbReference type="Pfam" id="PF25768">
    <property type="entry name" value="TPR_IFT121"/>
    <property type="match status" value="1"/>
</dbReference>
<keyword evidence="7" id="KW-0206">Cytoskeleton</keyword>
<dbReference type="GO" id="GO:0005930">
    <property type="term" value="C:axoneme"/>
    <property type="evidence" value="ECO:0007669"/>
    <property type="project" value="TreeGrafter"/>
</dbReference>
<evidence type="ECO:0000256" key="2">
    <source>
        <dbReference type="ARBA" id="ARBA00022490"/>
    </source>
</evidence>
<keyword evidence="5" id="KW-0970">Cilium biogenesis/degradation</keyword>
<feature type="domain" description="IFT121/TULP4 N-terminal" evidence="13">
    <location>
        <begin position="1"/>
        <end position="350"/>
    </location>
</feature>
<feature type="domain" description="IFT121-like zinc finger" evidence="10">
    <location>
        <begin position="1224"/>
        <end position="1265"/>
    </location>
</feature>
<feature type="domain" description="IFT80/172/WDR35 TPR" evidence="11">
    <location>
        <begin position="702"/>
        <end position="792"/>
    </location>
</feature>
<keyword evidence="6" id="KW-0969">Cilium</keyword>
<evidence type="ECO:0000256" key="6">
    <source>
        <dbReference type="ARBA" id="ARBA00023069"/>
    </source>
</evidence>
<evidence type="ECO:0000256" key="9">
    <source>
        <dbReference type="PROSITE-ProRule" id="PRU00221"/>
    </source>
</evidence>
<dbReference type="Pfam" id="PF25170">
    <property type="entry name" value="TPR_WDR35"/>
    <property type="match status" value="1"/>
</dbReference>
<dbReference type="InterPro" id="IPR001680">
    <property type="entry name" value="WD40_rpt"/>
</dbReference>
<dbReference type="SUPFAM" id="SSF50969">
    <property type="entry name" value="YVTN repeat-like/Quinoprotein amine dehydrogenase"/>
    <property type="match status" value="1"/>
</dbReference>
<evidence type="ECO:0000256" key="1">
    <source>
        <dbReference type="ARBA" id="ARBA00004120"/>
    </source>
</evidence>
<sequence>MHLYFSKRVAIPSTTAVTSVAWNEEQGWLAVGGKGGLLKVLKIDSGGGHRGGLAMNQTLEGHEADVSVVAWNHQYRKLTSSDASGQIIVWMLHKGLWLEEMINNRNQSTVSDLAWSVDGTRVCIVYEDGAVILGGVDGNRVWGKELKCQLSKVTWSPDDRFILFGTKAGEVYVHDSSNGHVISCMSIISREKDVPLAGLIWSPAWYDRPEPVASLAVCYRNGHMRLMRSVVDNNAFTIEAGITVTNIAWNPQGTTLAVCGIASTTAAAAAAATAIAVAGGGTNAAGNSAGANEEAPKPTSIVLAQFFSVDGVHLRTLRVNGQHCGGIMWEGDGLRVAIAVDAALYFANVRPDYKYAYFNKTLVYAYNRPDRVEDSVIFWNTRSNERTIRHIRRLMLIDSSRDACLIINVPTDERNCLVQLVNAIGTPIETRTLEMEPLHGCMNTAHVVVSDEENIYVWQYRDPSIVVDVLDPVSVQASRRETHERVVHVDDIVRVETPAAVGYRRAVTNDLVCALCISEEYLFVARESGLLQMYRLAPLHLVGKVILACRPQSIAVNCNSTRLTVVNAAGVMTLYPIEHNMVSLIPRKMSPLPNFERKDVWNVQWAQDNPDDFVVMEKSRMHIYHGTESEEPVTSCAHICKFRSLKVRVALLDELMQDPERPRKEYITDFESRPLREAREVMQSGPIKEAFRFVDEHPHRKLWAILAEHALSKLDFDNAEMALIRCRDYPAIQFVKRVKLLDDPQKQRAEVCAYYQRFDQAEKIYKDIDRKDLALELRYRLGDWFRVVQLVQEGGGDESHMRQAWEHIGDDYAGKQKWTKAAQYYSQSQQFHKLAQILFLQEDYDLLVQLIQSAEHDRELLLKIGEMLLSVGLGEEAQRAFIAAGVPQRAVEGCIQLHQWDCAMSIAEAYKIADASQQLGRYAARLVDTGRLPEAIELYRKAAQHEEAARLLATLGQRAAATDPLRAKKFYVLSALETEKYRKKKMTLSGNGAAAVDALLQVEQSGKVSERVLDAAWRGAEAYHFFLLCQQHILRRNLAYALNVAMRLMDYDDLISPVDSYSLIALTAYLSRNYSICSKAFTRLEAAERLDEQNSNQLGGCGAAAGQIQLMDMITELDVSCRTRTTQGNGNNAGAGGGASRLDGTTTSMQLTNPSKGAVGVVQLKYPTVNLTEPKRRFADLASKIFMQHKPEDNIIDRVKCHKCDAHNKEWASCCVRCQQPFSVCIFSGRSITSEGCWQCTVCHHRLIDVEADRFRNCPLCHAPILYRNRNGR</sequence>
<name>G0TVS1_TRYVY</name>
<dbReference type="Pfam" id="PF23387">
    <property type="entry name" value="TPR_IFT80_172"/>
    <property type="match status" value="1"/>
</dbReference>
<dbReference type="EMBL" id="HE573021">
    <property type="protein sequence ID" value="CCC48037.1"/>
    <property type="molecule type" value="Genomic_DNA"/>
</dbReference>
<dbReference type="InterPro" id="IPR056170">
    <property type="entry name" value="Znf_IFT121-like"/>
</dbReference>
<dbReference type="PANTHER" id="PTHR15722:SF8">
    <property type="entry name" value="ANAPHASE-PROMOTING COMPLEX SUBUNIT 4-LIKE WD40 DOMAIN-CONTAINING PROTEIN"/>
    <property type="match status" value="1"/>
</dbReference>
<comment type="subcellular location">
    <subcellularLocation>
        <location evidence="1">Cytoplasm</location>
        <location evidence="1">Cytoskeleton</location>
        <location evidence="1">Cilium basal body</location>
    </subcellularLocation>
</comment>
<keyword evidence="4" id="KW-0677">Repeat</keyword>
<dbReference type="InterPro" id="IPR056157">
    <property type="entry name" value="TPR_IFT80_172_dom"/>
</dbReference>
<dbReference type="VEuPathDB" id="TriTrypDB:TvY486_0502410"/>
<dbReference type="InterPro" id="IPR057361">
    <property type="entry name" value="TPR_WDR35"/>
</dbReference>
<evidence type="ECO:0000259" key="10">
    <source>
        <dbReference type="Pfam" id="PF23145"/>
    </source>
</evidence>
<evidence type="ECO:0000259" key="13">
    <source>
        <dbReference type="Pfam" id="PF24797"/>
    </source>
</evidence>
<dbReference type="Gene3D" id="1.25.40.470">
    <property type="match status" value="2"/>
</dbReference>
<dbReference type="PROSITE" id="PS50082">
    <property type="entry name" value="WD_REPEATS_2"/>
    <property type="match status" value="1"/>
</dbReference>
<feature type="domain" description="IFT121 second beta-propeller" evidence="12">
    <location>
        <begin position="355"/>
        <end position="671"/>
    </location>
</feature>
<keyword evidence="3 9" id="KW-0853">WD repeat</keyword>
<evidence type="ECO:0000256" key="8">
    <source>
        <dbReference type="ARBA" id="ARBA00023273"/>
    </source>
</evidence>
<dbReference type="InterPro" id="IPR017233">
    <property type="entry name" value="WDR35"/>
</dbReference>
<dbReference type="InterPro" id="IPR056159">
    <property type="entry name" value="Beta-prop_IFT121_TULP_N"/>
</dbReference>
<evidence type="ECO:0000259" key="14">
    <source>
        <dbReference type="Pfam" id="PF25768"/>
    </source>
</evidence>
<dbReference type="InterPro" id="IPR056158">
    <property type="entry name" value="Beta-prop_IFT121_2nd"/>
</dbReference>
<dbReference type="InterPro" id="IPR015943">
    <property type="entry name" value="WD40/YVTN_repeat-like_dom_sf"/>
</dbReference>
<organism evidence="15">
    <name type="scientific">Trypanosoma vivax (strain Y486)</name>
    <dbReference type="NCBI Taxonomy" id="1055687"/>
    <lineage>
        <taxon>Eukaryota</taxon>
        <taxon>Discoba</taxon>
        <taxon>Euglenozoa</taxon>
        <taxon>Kinetoplastea</taxon>
        <taxon>Metakinetoplastina</taxon>
        <taxon>Trypanosomatida</taxon>
        <taxon>Trypanosomatidae</taxon>
        <taxon>Trypanosoma</taxon>
        <taxon>Duttonella</taxon>
    </lineage>
</organism>
<evidence type="ECO:0000256" key="7">
    <source>
        <dbReference type="ARBA" id="ARBA00023212"/>
    </source>
</evidence>
<dbReference type="SUPFAM" id="SSF50978">
    <property type="entry name" value="WD40 repeat-like"/>
    <property type="match status" value="1"/>
</dbReference>
<evidence type="ECO:0000259" key="12">
    <source>
        <dbReference type="Pfam" id="PF23390"/>
    </source>
</evidence>
<dbReference type="Gene3D" id="2.130.10.10">
    <property type="entry name" value="YVTN repeat-like/Quinoprotein amine dehydrogenase"/>
    <property type="match status" value="1"/>
</dbReference>
<feature type="domain" description="IFT121-like TPR repeats" evidence="14">
    <location>
        <begin position="1014"/>
        <end position="1097"/>
    </location>
</feature>
<evidence type="ECO:0000313" key="15">
    <source>
        <dbReference type="EMBL" id="CCC48037.1"/>
    </source>
</evidence>
<keyword evidence="8" id="KW-0966">Cell projection</keyword>
<protein>
    <submittedName>
        <fullName evidence="15">Uncharacterized protein</fullName>
    </submittedName>
</protein>
<keyword evidence="2" id="KW-0963">Cytoplasm</keyword>
<evidence type="ECO:0000259" key="11">
    <source>
        <dbReference type="Pfam" id="PF23387"/>
    </source>
</evidence>
<evidence type="ECO:0000256" key="5">
    <source>
        <dbReference type="ARBA" id="ARBA00022794"/>
    </source>
</evidence>
<dbReference type="GO" id="GO:0042073">
    <property type="term" value="P:intraciliary transport"/>
    <property type="evidence" value="ECO:0007669"/>
    <property type="project" value="TreeGrafter"/>
</dbReference>
<dbReference type="InterPro" id="IPR011044">
    <property type="entry name" value="Quino_amine_DH_bsu"/>
</dbReference>
<dbReference type="FunFam" id="1.25.40.470:FF:000004">
    <property type="entry name" value="WD repeat-containing protein 35"/>
    <property type="match status" value="1"/>
</dbReference>
<feature type="repeat" description="WD" evidence="9">
    <location>
        <begin position="59"/>
        <end position="90"/>
    </location>
</feature>
<dbReference type="Pfam" id="PF23145">
    <property type="entry name" value="Zf_2nd_IFT121"/>
    <property type="match status" value="1"/>
</dbReference>
<proteinExistence type="predicted"/>
<dbReference type="InterPro" id="IPR036322">
    <property type="entry name" value="WD40_repeat_dom_sf"/>
</dbReference>
<gene>
    <name evidence="15" type="ORF">TVY486_0502410</name>
</gene>
<dbReference type="PIRSF" id="PIRSF037536">
    <property type="entry name" value="WD_repeat_p35"/>
    <property type="match status" value="1"/>
</dbReference>
<dbReference type="PANTHER" id="PTHR15722">
    <property type="entry name" value="IFT140/172-RELATED"/>
    <property type="match status" value="1"/>
</dbReference>
<dbReference type="Pfam" id="PF23390">
    <property type="entry name" value="Beta-prop_WDR35_2nd"/>
    <property type="match status" value="1"/>
</dbReference>
<reference evidence="15" key="1">
    <citation type="journal article" date="2012" name="Proc. Natl. Acad. Sci. U.S.A.">
        <title>Antigenic diversity is generated by distinct evolutionary mechanisms in African trypanosome species.</title>
        <authorList>
            <person name="Jackson A.P."/>
            <person name="Berry A."/>
            <person name="Aslett M."/>
            <person name="Allison H.C."/>
            <person name="Burton P."/>
            <person name="Vavrova-Anderson J."/>
            <person name="Brown R."/>
            <person name="Browne H."/>
            <person name="Corton N."/>
            <person name="Hauser H."/>
            <person name="Gamble J."/>
            <person name="Gilderthorp R."/>
            <person name="Marcello L."/>
            <person name="McQuillan J."/>
            <person name="Otto T.D."/>
            <person name="Quail M.A."/>
            <person name="Sanders M.J."/>
            <person name="van Tonder A."/>
            <person name="Ginger M.L."/>
            <person name="Field M.C."/>
            <person name="Barry J.D."/>
            <person name="Hertz-Fowler C."/>
            <person name="Berriman M."/>
        </authorList>
    </citation>
    <scope>NUCLEOTIDE SEQUENCE</scope>
    <source>
        <strain evidence="15">Y486</strain>
    </source>
</reference>
<evidence type="ECO:0000256" key="4">
    <source>
        <dbReference type="ARBA" id="ARBA00022737"/>
    </source>
</evidence>
<dbReference type="InterPro" id="IPR057979">
    <property type="entry name" value="TPR_IFT121"/>
</dbReference>